<evidence type="ECO:0008006" key="25">
    <source>
        <dbReference type="Google" id="ProtNLM"/>
    </source>
</evidence>
<reference evidence="23 24" key="1">
    <citation type="submission" date="2017-06" db="EMBL/GenBank/DDBJ databases">
        <title>A platform for efficient transgenesis in Macrostomum lignano, a flatworm model organism for stem cell research.</title>
        <authorList>
            <person name="Berezikov E."/>
        </authorList>
    </citation>
    <scope>NUCLEOTIDE SEQUENCE [LARGE SCALE GENOMIC DNA]</scope>
    <source>
        <strain evidence="23">DV1</strain>
        <tissue evidence="23">Whole organism</tissue>
    </source>
</reference>
<feature type="disulfide bond" evidence="17">
    <location>
        <begin position="84"/>
        <end position="330"/>
    </location>
</feature>
<keyword evidence="12" id="KW-1071">Ligand-gated ion channel</keyword>
<dbReference type="EMBL" id="NIVC01000931">
    <property type="protein sequence ID" value="PAA74648.1"/>
    <property type="molecule type" value="Genomic_DNA"/>
</dbReference>
<keyword evidence="2" id="KW-1003">Cell membrane</keyword>
<evidence type="ECO:0000313" key="24">
    <source>
        <dbReference type="Proteomes" id="UP000215902"/>
    </source>
</evidence>
<keyword evidence="9" id="KW-0675">Receptor</keyword>
<dbReference type="FunFam" id="3.40.190.10:FF:000060">
    <property type="entry name" value="Glutamate receptor ionotropic, kainate 1"/>
    <property type="match status" value="1"/>
</dbReference>
<dbReference type="SUPFAM" id="SSF53822">
    <property type="entry name" value="Periplasmic binding protein-like I"/>
    <property type="match status" value="1"/>
</dbReference>
<gene>
    <name evidence="23" type="ORF">BOX15_Mlig000674g2</name>
</gene>
<dbReference type="InterPro" id="IPR001508">
    <property type="entry name" value="Iono_Glu_rcpt_met"/>
</dbReference>
<keyword evidence="10" id="KW-0325">Glycoprotein</keyword>
<evidence type="ECO:0000256" key="20">
    <source>
        <dbReference type="SAM" id="SignalP"/>
    </source>
</evidence>
<keyword evidence="6" id="KW-0770">Synapse</keyword>
<sequence length="937" mass="104673">MHKCGAIRCDLRPTPTLMFLRALKFLLLLSPLLLPGVAGSEVSDATGRVAWRPHAWGPAGPVGPPADTMETLPADEEKAREAICRAVSSLPPDAHLLAASSSGFHPALNSFCLAFNVTCVFLDALEGERVPDDWLHNAIRFFPAPELRSQSVYEYITWAMWTNFVVLYCDFHNLESIHSVFNYPMGPVLFRHLDLDDAHGTQSVLRQLKLSTINNFILDMPHSQILKFLKLASEANLKGLARSFLLIREINSTFFKEQMASRVWAGMNFTSHLFDGVEFVGDEPRQRRNKTSALELLMNAAHSYWLSRWASAGGALRAGFKNRAGAWERCGSLGGRVHPAAGEFRQLLEKQIEQQVGTVMIDGKRLYNFSFSVYHMYTERDPETKENLKEMNDFATWTAQKGFVMAPGASNRHQRHFREFMNELNLTVVTVIDPPFSFERDFDDNGNRLYGNDRWTGFSIELFKRVASVLNLTYTIRVSSDGQFGGLVENDSDEQVWSGTVGELMAGTADVAVASLVITYDRERVVDFTTPYTSLGLSVIMKKPEQQTDPLQFMLPFSGRVWTCMLLAWLLTSLLMLVCARLSPYEWYSHNDCVPVVENQFGALNSMWFTIGSLMQQGSDLAPRASSTRMVATTWWFFTLLLISSYTANLAAFLTTSRLGNIDSVEALASQSKVKFGCPVGGAMYNFFKNSKITVYRRMWDSMVSWSAKNESFVGKTSEGISRVREGGYAYILESTFNQYYRERDCELTQIGGIFNPSSYAFAVPQGNVLLRDELSEVILKLHKEQFIEDLSDAWIKRFNLTGPPCSEVHTGSTPDGTLDVASFGGVFVSMLVGLGVAVLLCFIELMWRSATLAMRTQRSFADLCIEQLRLAFHLAVNRKSPPVKSSPALPPPRPMVSLQLPQPSKSPKREPSIGGSDDSGNGYGETSMAVAADTRL</sequence>
<evidence type="ECO:0000256" key="2">
    <source>
        <dbReference type="ARBA" id="ARBA00022475"/>
    </source>
</evidence>
<dbReference type="SMART" id="SM00918">
    <property type="entry name" value="Lig_chan-Glu_bd"/>
    <property type="match status" value="1"/>
</dbReference>
<feature type="transmembrane region" description="Helical" evidence="19">
    <location>
        <begin position="634"/>
        <end position="654"/>
    </location>
</feature>
<proteinExistence type="predicted"/>
<feature type="transmembrane region" description="Helical" evidence="19">
    <location>
        <begin position="824"/>
        <end position="848"/>
    </location>
</feature>
<name>A0A267FLI4_9PLAT</name>
<dbReference type="Pfam" id="PF00060">
    <property type="entry name" value="Lig_chan"/>
    <property type="match status" value="1"/>
</dbReference>
<feature type="signal peptide" evidence="20">
    <location>
        <begin position="1"/>
        <end position="39"/>
    </location>
</feature>
<evidence type="ECO:0000256" key="16">
    <source>
        <dbReference type="PIRSR" id="PIRSR601508-2"/>
    </source>
</evidence>
<dbReference type="AlphaFoldDB" id="A0A267FLI4"/>
<evidence type="ECO:0000313" key="23">
    <source>
        <dbReference type="EMBL" id="PAA74648.1"/>
    </source>
</evidence>
<evidence type="ECO:0000256" key="15">
    <source>
        <dbReference type="PIRSR" id="PIRSR601508-1"/>
    </source>
</evidence>
<dbReference type="OrthoDB" id="5984008at2759"/>
<feature type="chain" id="PRO_5012808767" description="PBPe domain-containing protein" evidence="20">
    <location>
        <begin position="40"/>
        <end position="937"/>
    </location>
</feature>
<dbReference type="InterPro" id="IPR001320">
    <property type="entry name" value="Iontro_rcpt_C"/>
</dbReference>
<dbReference type="Gene3D" id="3.40.50.2300">
    <property type="match status" value="2"/>
</dbReference>
<comment type="subcellular location">
    <subcellularLocation>
        <location evidence="14">Postsynaptic cell membrane</location>
        <topology evidence="14">Multi-pass membrane protein</topology>
    </subcellularLocation>
</comment>
<keyword evidence="11" id="KW-0628">Postsynaptic cell membrane</keyword>
<keyword evidence="5 19" id="KW-1133">Transmembrane helix</keyword>
<evidence type="ECO:0000256" key="17">
    <source>
        <dbReference type="PIRSR" id="PIRSR601508-3"/>
    </source>
</evidence>
<evidence type="ECO:0000256" key="6">
    <source>
        <dbReference type="ARBA" id="ARBA00023018"/>
    </source>
</evidence>
<dbReference type="GO" id="GO:0045211">
    <property type="term" value="C:postsynaptic membrane"/>
    <property type="evidence" value="ECO:0007669"/>
    <property type="project" value="UniProtKB-SubCell"/>
</dbReference>
<accession>A0A267FLI4</accession>
<dbReference type="InterPro" id="IPR019594">
    <property type="entry name" value="Glu/Gly-bd"/>
</dbReference>
<dbReference type="Proteomes" id="UP000215902">
    <property type="component" value="Unassembled WGS sequence"/>
</dbReference>
<evidence type="ECO:0000256" key="9">
    <source>
        <dbReference type="ARBA" id="ARBA00023170"/>
    </source>
</evidence>
<keyword evidence="1" id="KW-0813">Transport</keyword>
<evidence type="ECO:0000256" key="12">
    <source>
        <dbReference type="ARBA" id="ARBA00023286"/>
    </source>
</evidence>
<dbReference type="Gene3D" id="3.40.190.10">
    <property type="entry name" value="Periplasmic binding protein-like II"/>
    <property type="match status" value="1"/>
</dbReference>
<keyword evidence="4 20" id="KW-0732">Signal</keyword>
<comment type="caution">
    <text evidence="23">The sequence shown here is derived from an EMBL/GenBank/DDBJ whole genome shotgun (WGS) entry which is preliminary data.</text>
</comment>
<feature type="binding site" evidence="15">
    <location>
        <position position="522"/>
    </location>
    <ligand>
        <name>L-glutamate</name>
        <dbReference type="ChEBI" id="CHEBI:29985"/>
    </ligand>
</feature>
<evidence type="ECO:0000256" key="14">
    <source>
        <dbReference type="ARBA" id="ARBA00034104"/>
    </source>
</evidence>
<keyword evidence="8 19" id="KW-0472">Membrane</keyword>
<evidence type="ECO:0000256" key="10">
    <source>
        <dbReference type="ARBA" id="ARBA00023180"/>
    </source>
</evidence>
<evidence type="ECO:0000256" key="18">
    <source>
        <dbReference type="SAM" id="MobiDB-lite"/>
    </source>
</evidence>
<keyword evidence="3 19" id="KW-0812">Transmembrane</keyword>
<feature type="site" description="Interaction with the cone snail toxin Con-ikot-ikot" evidence="16">
    <location>
        <position position="689"/>
    </location>
</feature>
<dbReference type="PRINTS" id="PR00177">
    <property type="entry name" value="NMDARECEPTOR"/>
</dbReference>
<dbReference type="Pfam" id="PF10613">
    <property type="entry name" value="Lig_chan-Glu_bd"/>
    <property type="match status" value="1"/>
</dbReference>
<organism evidence="23 24">
    <name type="scientific">Macrostomum lignano</name>
    <dbReference type="NCBI Taxonomy" id="282301"/>
    <lineage>
        <taxon>Eukaryota</taxon>
        <taxon>Metazoa</taxon>
        <taxon>Spiralia</taxon>
        <taxon>Lophotrochozoa</taxon>
        <taxon>Platyhelminthes</taxon>
        <taxon>Rhabditophora</taxon>
        <taxon>Macrostomorpha</taxon>
        <taxon>Macrostomida</taxon>
        <taxon>Macrostomidae</taxon>
        <taxon>Macrostomum</taxon>
    </lineage>
</organism>
<dbReference type="InterPro" id="IPR028082">
    <property type="entry name" value="Peripla_BP_I"/>
</dbReference>
<evidence type="ECO:0000256" key="8">
    <source>
        <dbReference type="ARBA" id="ARBA00023136"/>
    </source>
</evidence>
<dbReference type="GO" id="GO:0015276">
    <property type="term" value="F:ligand-gated monoatomic ion channel activity"/>
    <property type="evidence" value="ECO:0007669"/>
    <property type="project" value="InterPro"/>
</dbReference>
<keyword evidence="13" id="KW-0407">Ion channel</keyword>
<keyword evidence="7" id="KW-0406">Ion transport</keyword>
<feature type="site" description="Crucial to convey clamshell closure to channel opening" evidence="16">
    <location>
        <position position="662"/>
    </location>
</feature>
<dbReference type="FunFam" id="3.40.190.10:FF:000024">
    <property type="entry name" value="Glutamate receptor, ionotropic, delta 1"/>
    <property type="match status" value="1"/>
</dbReference>
<feature type="domain" description="Ionotropic glutamate receptor C-terminal" evidence="21">
    <location>
        <begin position="425"/>
        <end position="798"/>
    </location>
</feature>
<evidence type="ECO:0000256" key="19">
    <source>
        <dbReference type="SAM" id="Phobius"/>
    </source>
</evidence>
<protein>
    <recommendedName>
        <fullName evidence="25">PBPe domain-containing protein</fullName>
    </recommendedName>
</protein>
<dbReference type="FunFam" id="1.10.287.70:FF:000010">
    <property type="entry name" value="Putative glutamate receptor ionotropic kainate 1"/>
    <property type="match status" value="1"/>
</dbReference>
<evidence type="ECO:0000256" key="5">
    <source>
        <dbReference type="ARBA" id="ARBA00022989"/>
    </source>
</evidence>
<evidence type="ECO:0000256" key="13">
    <source>
        <dbReference type="ARBA" id="ARBA00023303"/>
    </source>
</evidence>
<keyword evidence="24" id="KW-1185">Reference proteome</keyword>
<evidence type="ECO:0000256" key="1">
    <source>
        <dbReference type="ARBA" id="ARBA00022448"/>
    </source>
</evidence>
<dbReference type="SUPFAM" id="SSF53850">
    <property type="entry name" value="Periplasmic binding protein-like II"/>
    <property type="match status" value="1"/>
</dbReference>
<dbReference type="Gene3D" id="1.10.287.70">
    <property type="match status" value="1"/>
</dbReference>
<feature type="site" description="Interaction with the cone snail toxin Con-ikot-ikot" evidence="16">
    <location>
        <position position="781"/>
    </location>
</feature>
<dbReference type="STRING" id="282301.A0A267FLI4"/>
<feature type="binding site" evidence="15">
    <location>
        <position position="734"/>
    </location>
    <ligand>
        <name>L-glutamate</name>
        <dbReference type="ChEBI" id="CHEBI:29985"/>
    </ligand>
</feature>
<dbReference type="SMART" id="SM00079">
    <property type="entry name" value="PBPe"/>
    <property type="match status" value="1"/>
</dbReference>
<feature type="disulfide bond" evidence="17">
    <location>
        <begin position="746"/>
        <end position="806"/>
    </location>
</feature>
<evidence type="ECO:0000259" key="22">
    <source>
        <dbReference type="SMART" id="SM00918"/>
    </source>
</evidence>
<dbReference type="GO" id="GO:0038023">
    <property type="term" value="F:signaling receptor activity"/>
    <property type="evidence" value="ECO:0007669"/>
    <property type="project" value="InterPro"/>
</dbReference>
<evidence type="ECO:0000256" key="7">
    <source>
        <dbReference type="ARBA" id="ARBA00023065"/>
    </source>
</evidence>
<dbReference type="PANTHER" id="PTHR18966">
    <property type="entry name" value="IONOTROPIC GLUTAMATE RECEPTOR"/>
    <property type="match status" value="1"/>
</dbReference>
<evidence type="ECO:0000256" key="3">
    <source>
        <dbReference type="ARBA" id="ARBA00022692"/>
    </source>
</evidence>
<feature type="transmembrane region" description="Helical" evidence="19">
    <location>
        <begin position="560"/>
        <end position="580"/>
    </location>
</feature>
<dbReference type="InterPro" id="IPR015683">
    <property type="entry name" value="Ionotropic_Glu_rcpt"/>
</dbReference>
<evidence type="ECO:0000259" key="21">
    <source>
        <dbReference type="SMART" id="SM00079"/>
    </source>
</evidence>
<feature type="region of interest" description="Disordered" evidence="18">
    <location>
        <begin position="881"/>
        <end position="937"/>
    </location>
</feature>
<keyword evidence="17" id="KW-1015">Disulfide bond</keyword>
<evidence type="ECO:0000256" key="4">
    <source>
        <dbReference type="ARBA" id="ARBA00022729"/>
    </source>
</evidence>
<evidence type="ECO:0000256" key="11">
    <source>
        <dbReference type="ARBA" id="ARBA00023257"/>
    </source>
</evidence>
<feature type="domain" description="Ionotropic glutamate receptor L-glutamate and glycine-binding" evidence="22">
    <location>
        <begin position="435"/>
        <end position="506"/>
    </location>
</feature>